<keyword evidence="3" id="KW-0479">Metal-binding</keyword>
<evidence type="ECO:0000256" key="2">
    <source>
        <dbReference type="ARBA" id="ARBA00022670"/>
    </source>
</evidence>
<sequence length="237" mass="26749">MNLQQRLERSKSMESVDFSKFQSINTNDALVKVVYTDKLLVVPNWKIPGDFEGGMYADYISEHPKYDGVFVRSEVKIRLEVAANSLKLPYKLVVHAGHRPTAVQKGLLKECAEDYKQNNAGVSDVEALEHARMFVSDPDSTLPPHVCGAAVDAEIVDSSTDRYLDFGSSMNDDNDKSFLYCSGLTKEQKTNRLLLTAAMLDAGFASCMTEWWHYSYGDQLWAWFYGMENSLYSPIDI</sequence>
<dbReference type="GO" id="GO:0008237">
    <property type="term" value="F:metallopeptidase activity"/>
    <property type="evidence" value="ECO:0007669"/>
    <property type="project" value="UniProtKB-KW"/>
</dbReference>
<dbReference type="PANTHER" id="PTHR43126:SF2">
    <property type="entry name" value="D-ALANYL-D-ALANINE DIPEPTIDASE"/>
    <property type="match status" value="1"/>
</dbReference>
<dbReference type="GO" id="GO:0046872">
    <property type="term" value="F:metal ion binding"/>
    <property type="evidence" value="ECO:0007669"/>
    <property type="project" value="UniProtKB-KW"/>
</dbReference>
<evidence type="ECO:0000256" key="3">
    <source>
        <dbReference type="ARBA" id="ARBA00022723"/>
    </source>
</evidence>
<evidence type="ECO:0000256" key="8">
    <source>
        <dbReference type="ARBA" id="ARBA00023316"/>
    </source>
</evidence>
<dbReference type="EMBL" id="PFQB01000120">
    <property type="protein sequence ID" value="PJA12274.1"/>
    <property type="molecule type" value="Genomic_DNA"/>
</dbReference>
<evidence type="ECO:0000313" key="10">
    <source>
        <dbReference type="Proteomes" id="UP000228952"/>
    </source>
</evidence>
<keyword evidence="4" id="KW-0378">Hydrolase</keyword>
<evidence type="ECO:0000256" key="6">
    <source>
        <dbReference type="ARBA" id="ARBA00022997"/>
    </source>
</evidence>
<keyword evidence="7" id="KW-0482">Metalloprotease</keyword>
<dbReference type="GO" id="GO:0160237">
    <property type="term" value="F:D-Ala-D-Ala dipeptidase activity"/>
    <property type="evidence" value="ECO:0007669"/>
    <property type="project" value="UniProtKB-EC"/>
</dbReference>
<keyword evidence="5" id="KW-0862">Zinc</keyword>
<comment type="catalytic activity">
    <reaction evidence="1">
        <text>D-alanyl-D-alanine + H2O = 2 D-alanine</text>
        <dbReference type="Rhea" id="RHEA:20661"/>
        <dbReference type="ChEBI" id="CHEBI:15377"/>
        <dbReference type="ChEBI" id="CHEBI:57416"/>
        <dbReference type="ChEBI" id="CHEBI:57822"/>
        <dbReference type="EC" id="3.4.13.22"/>
    </reaction>
</comment>
<evidence type="ECO:0000256" key="7">
    <source>
        <dbReference type="ARBA" id="ARBA00023049"/>
    </source>
</evidence>
<dbReference type="Pfam" id="PF01427">
    <property type="entry name" value="Peptidase_M15"/>
    <property type="match status" value="1"/>
</dbReference>
<dbReference type="PANTHER" id="PTHR43126">
    <property type="entry name" value="D-ALANYL-D-ALANINE DIPEPTIDASE"/>
    <property type="match status" value="1"/>
</dbReference>
<dbReference type="InterPro" id="IPR009045">
    <property type="entry name" value="Zn_M74/Hedgehog-like"/>
</dbReference>
<keyword evidence="8" id="KW-0961">Cell wall biogenesis/degradation</keyword>
<dbReference type="GO" id="GO:0006508">
    <property type="term" value="P:proteolysis"/>
    <property type="evidence" value="ECO:0007669"/>
    <property type="project" value="UniProtKB-KW"/>
</dbReference>
<proteinExistence type="predicted"/>
<dbReference type="InterPro" id="IPR000755">
    <property type="entry name" value="A_A_dipeptidase"/>
</dbReference>
<evidence type="ECO:0000256" key="5">
    <source>
        <dbReference type="ARBA" id="ARBA00022833"/>
    </source>
</evidence>
<dbReference type="AlphaFoldDB" id="A0A2M7W1J4"/>
<evidence type="ECO:0000256" key="1">
    <source>
        <dbReference type="ARBA" id="ARBA00001362"/>
    </source>
</evidence>
<keyword evidence="6" id="KW-0224">Dipeptidase</keyword>
<evidence type="ECO:0000256" key="4">
    <source>
        <dbReference type="ARBA" id="ARBA00022801"/>
    </source>
</evidence>
<name>A0A2M7W1J4_9BACT</name>
<evidence type="ECO:0000313" key="9">
    <source>
        <dbReference type="EMBL" id="PJA12274.1"/>
    </source>
</evidence>
<protein>
    <recommendedName>
        <fullName evidence="11">D-Ala-D-Ala dipeptidase</fullName>
    </recommendedName>
</protein>
<evidence type="ECO:0008006" key="11">
    <source>
        <dbReference type="Google" id="ProtNLM"/>
    </source>
</evidence>
<accession>A0A2M7W1J4</accession>
<dbReference type="Proteomes" id="UP000228952">
    <property type="component" value="Unassembled WGS sequence"/>
</dbReference>
<dbReference type="Gene3D" id="3.30.1380.10">
    <property type="match status" value="1"/>
</dbReference>
<organism evidence="9 10">
    <name type="scientific">Candidatus Dojkabacteria bacterium CG_4_10_14_0_2_um_filter_Dojkabacteria_WS6_41_15</name>
    <dbReference type="NCBI Taxonomy" id="2014249"/>
    <lineage>
        <taxon>Bacteria</taxon>
        <taxon>Candidatus Dojkabacteria</taxon>
    </lineage>
</organism>
<keyword evidence="2" id="KW-0645">Protease</keyword>
<dbReference type="GO" id="GO:0071555">
    <property type="term" value="P:cell wall organization"/>
    <property type="evidence" value="ECO:0007669"/>
    <property type="project" value="UniProtKB-KW"/>
</dbReference>
<dbReference type="SUPFAM" id="SSF55166">
    <property type="entry name" value="Hedgehog/DD-peptidase"/>
    <property type="match status" value="1"/>
</dbReference>
<gene>
    <name evidence="9" type="ORF">COX64_04880</name>
</gene>
<comment type="caution">
    <text evidence="9">The sequence shown here is derived from an EMBL/GenBank/DDBJ whole genome shotgun (WGS) entry which is preliminary data.</text>
</comment>
<reference evidence="10" key="1">
    <citation type="submission" date="2017-09" db="EMBL/GenBank/DDBJ databases">
        <title>Depth-based differentiation of microbial function through sediment-hosted aquifers and enrichment of novel symbionts in the deep terrestrial subsurface.</title>
        <authorList>
            <person name="Probst A.J."/>
            <person name="Ladd B."/>
            <person name="Jarett J.K."/>
            <person name="Geller-Mcgrath D.E."/>
            <person name="Sieber C.M.K."/>
            <person name="Emerson J.B."/>
            <person name="Anantharaman K."/>
            <person name="Thomas B.C."/>
            <person name="Malmstrom R."/>
            <person name="Stieglmeier M."/>
            <person name="Klingl A."/>
            <person name="Woyke T."/>
            <person name="Ryan C.M."/>
            <person name="Banfield J.F."/>
        </authorList>
    </citation>
    <scope>NUCLEOTIDE SEQUENCE [LARGE SCALE GENOMIC DNA]</scope>
</reference>